<gene>
    <name evidence="1" type="ORF">WN55_02525</name>
</gene>
<name>A0A154PI46_DUFNO</name>
<protein>
    <submittedName>
        <fullName evidence="1">Uncharacterized protein</fullName>
    </submittedName>
</protein>
<evidence type="ECO:0000313" key="2">
    <source>
        <dbReference type="Proteomes" id="UP000076502"/>
    </source>
</evidence>
<organism evidence="1 2">
    <name type="scientific">Dufourea novaeangliae</name>
    <name type="common">Sweat bee</name>
    <dbReference type="NCBI Taxonomy" id="178035"/>
    <lineage>
        <taxon>Eukaryota</taxon>
        <taxon>Metazoa</taxon>
        <taxon>Ecdysozoa</taxon>
        <taxon>Arthropoda</taxon>
        <taxon>Hexapoda</taxon>
        <taxon>Insecta</taxon>
        <taxon>Pterygota</taxon>
        <taxon>Neoptera</taxon>
        <taxon>Endopterygota</taxon>
        <taxon>Hymenoptera</taxon>
        <taxon>Apocrita</taxon>
        <taxon>Aculeata</taxon>
        <taxon>Apoidea</taxon>
        <taxon>Anthophila</taxon>
        <taxon>Halictidae</taxon>
        <taxon>Rophitinae</taxon>
        <taxon>Dufourea</taxon>
    </lineage>
</organism>
<accession>A0A154PI46</accession>
<dbReference type="AlphaFoldDB" id="A0A154PI46"/>
<proteinExistence type="predicted"/>
<dbReference type="Proteomes" id="UP000076502">
    <property type="component" value="Unassembled WGS sequence"/>
</dbReference>
<reference evidence="1 2" key="1">
    <citation type="submission" date="2015-07" db="EMBL/GenBank/DDBJ databases">
        <title>The genome of Dufourea novaeangliae.</title>
        <authorList>
            <person name="Pan H."/>
            <person name="Kapheim K."/>
        </authorList>
    </citation>
    <scope>NUCLEOTIDE SEQUENCE [LARGE SCALE GENOMIC DNA]</scope>
    <source>
        <strain evidence="1">0120121106</strain>
        <tissue evidence="1">Whole body</tissue>
    </source>
</reference>
<evidence type="ECO:0000313" key="1">
    <source>
        <dbReference type="EMBL" id="KZC11164.1"/>
    </source>
</evidence>
<dbReference type="EMBL" id="KQ434902">
    <property type="protein sequence ID" value="KZC11164.1"/>
    <property type="molecule type" value="Genomic_DNA"/>
</dbReference>
<keyword evidence="2" id="KW-1185">Reference proteome</keyword>
<sequence length="155" mass="17698">MYILMYNQSICINIHIYCNMRNASIVLDCGTFTINSTGTNRMHRCPRNHMNNIRSIRHQCSHRRHLGSCAAAKLLVGTPPMRRCNCTLPSTVHWHTDPCSCICNCSWVASNPCRSSTDKFHMDHQDRKAGRTIYTCFECLKLVSTVPYSTDPLNC</sequence>